<reference evidence="3" key="1">
    <citation type="submission" date="2019-04" db="EMBL/GenBank/DDBJ databases">
        <authorList>
            <consortium name="Science for Life Laboratories"/>
        </authorList>
    </citation>
    <scope>NUCLEOTIDE SEQUENCE</scope>
    <source>
        <strain evidence="3">MBLW1</strain>
    </source>
</reference>
<dbReference type="CDD" id="cd03134">
    <property type="entry name" value="GATase1_PfpI_like"/>
    <property type="match status" value="1"/>
</dbReference>
<keyword evidence="3" id="KW-0645">Protease</keyword>
<sequence>MKALILLADGFEDLQLFAPWYRLREENVRITIATPWGQEATGSHGYVVEADSPIAEINPNEYDLLVIPGGQAPARLRLREDAVGIARTFLEDGRRVAAIDHGVQLLISAGGLDSRKVTCHPSIRDDVRFAGANYRDEAVVVDGSLLTGRGNEDLPQFCRSLVAGLAVRA</sequence>
<keyword evidence="3" id="KW-0378">Hydrolase</keyword>
<evidence type="ECO:0000256" key="1">
    <source>
        <dbReference type="ARBA" id="ARBA00008542"/>
    </source>
</evidence>
<dbReference type="PANTHER" id="PTHR42733">
    <property type="entry name" value="DJ-1 PROTEIN"/>
    <property type="match status" value="1"/>
</dbReference>
<dbReference type="Gene3D" id="3.40.50.880">
    <property type="match status" value="1"/>
</dbReference>
<keyword evidence="4" id="KW-1185">Reference proteome</keyword>
<proteinExistence type="inferred from homology"/>
<dbReference type="InParanoid" id="A0A6C2YIB2"/>
<dbReference type="AlphaFoldDB" id="A0A6C2YIB2"/>
<name>A0A6C2YIB2_9BACT</name>
<dbReference type="PANTHER" id="PTHR42733:SF2">
    <property type="entry name" value="DJ-1_THIJ_PFPI FAMILY PROTEIN"/>
    <property type="match status" value="1"/>
</dbReference>
<dbReference type="Proteomes" id="UP000464378">
    <property type="component" value="Chromosome"/>
</dbReference>
<dbReference type="Pfam" id="PF01965">
    <property type="entry name" value="DJ-1_PfpI"/>
    <property type="match status" value="1"/>
</dbReference>
<dbReference type="PROSITE" id="PS51276">
    <property type="entry name" value="PEPTIDASE_C56_PFPI"/>
    <property type="match status" value="1"/>
</dbReference>
<evidence type="ECO:0000313" key="4">
    <source>
        <dbReference type="Proteomes" id="UP000464378"/>
    </source>
</evidence>
<dbReference type="GO" id="GO:0006508">
    <property type="term" value="P:proteolysis"/>
    <property type="evidence" value="ECO:0007669"/>
    <property type="project" value="UniProtKB-KW"/>
</dbReference>
<dbReference type="InterPro" id="IPR006286">
    <property type="entry name" value="C56_PfpI-like"/>
</dbReference>
<feature type="domain" description="DJ-1/PfpI" evidence="2">
    <location>
        <begin position="1"/>
        <end position="162"/>
    </location>
</feature>
<dbReference type="SUPFAM" id="SSF52317">
    <property type="entry name" value="Class I glutamine amidotransferase-like"/>
    <property type="match status" value="1"/>
</dbReference>
<protein>
    <recommendedName>
        <fullName evidence="2">DJ-1/PfpI domain-containing protein</fullName>
    </recommendedName>
</protein>
<dbReference type="GO" id="GO:0008233">
    <property type="term" value="F:peptidase activity"/>
    <property type="evidence" value="ECO:0007669"/>
    <property type="project" value="UniProtKB-KW"/>
</dbReference>
<comment type="similarity">
    <text evidence="1">Belongs to the peptidase C56 family.</text>
</comment>
<evidence type="ECO:0000259" key="2">
    <source>
        <dbReference type="Pfam" id="PF01965"/>
    </source>
</evidence>
<dbReference type="EMBL" id="LR593887">
    <property type="protein sequence ID" value="VTR96882.1"/>
    <property type="molecule type" value="Genomic_DNA"/>
</dbReference>
<gene>
    <name evidence="3" type="ORF">GMBLW1_32280</name>
</gene>
<dbReference type="InterPro" id="IPR029062">
    <property type="entry name" value="Class_I_gatase-like"/>
</dbReference>
<dbReference type="KEGG" id="tim:GMBLW1_32280"/>
<dbReference type="InterPro" id="IPR002818">
    <property type="entry name" value="DJ-1/PfpI"/>
</dbReference>
<dbReference type="RefSeq" id="WP_162655920.1">
    <property type="nucleotide sequence ID" value="NZ_LR593887.1"/>
</dbReference>
<evidence type="ECO:0000313" key="3">
    <source>
        <dbReference type="EMBL" id="VIP00732.1"/>
    </source>
</evidence>
<dbReference type="EMBL" id="LR586016">
    <property type="protein sequence ID" value="VIP00732.1"/>
    <property type="molecule type" value="Genomic_DNA"/>
</dbReference>
<dbReference type="NCBIfam" id="TIGR01382">
    <property type="entry name" value="PfpI"/>
    <property type="match status" value="1"/>
</dbReference>
<accession>A0A6C2YIB2</accession>
<organism evidence="3">
    <name type="scientific">Tuwongella immobilis</name>
    <dbReference type="NCBI Taxonomy" id="692036"/>
    <lineage>
        <taxon>Bacteria</taxon>
        <taxon>Pseudomonadati</taxon>
        <taxon>Planctomycetota</taxon>
        <taxon>Planctomycetia</taxon>
        <taxon>Gemmatales</taxon>
        <taxon>Gemmataceae</taxon>
        <taxon>Tuwongella</taxon>
    </lineage>
</organism>